<gene>
    <name evidence="1" type="ORF">CISIN_1g0456182mg</name>
</gene>
<keyword evidence="2" id="KW-1185">Reference proteome</keyword>
<accession>A0A067D973</accession>
<dbReference type="AlphaFoldDB" id="A0A067D973"/>
<organism evidence="1 2">
    <name type="scientific">Citrus sinensis</name>
    <name type="common">Sweet orange</name>
    <name type="synonym">Citrus aurantium var. sinensis</name>
    <dbReference type="NCBI Taxonomy" id="2711"/>
    <lineage>
        <taxon>Eukaryota</taxon>
        <taxon>Viridiplantae</taxon>
        <taxon>Streptophyta</taxon>
        <taxon>Embryophyta</taxon>
        <taxon>Tracheophyta</taxon>
        <taxon>Spermatophyta</taxon>
        <taxon>Magnoliopsida</taxon>
        <taxon>eudicotyledons</taxon>
        <taxon>Gunneridae</taxon>
        <taxon>Pentapetalae</taxon>
        <taxon>rosids</taxon>
        <taxon>malvids</taxon>
        <taxon>Sapindales</taxon>
        <taxon>Rutaceae</taxon>
        <taxon>Aurantioideae</taxon>
        <taxon>Citrus</taxon>
    </lineage>
</organism>
<feature type="non-terminal residue" evidence="1">
    <location>
        <position position="78"/>
    </location>
</feature>
<sequence length="78" mass="8993">MRAAVNTDDLLAELNRATSCGIVKIRRCLMVFRLCSTECLSEALWKPSYLNSRAIRESRSIMNQRVSNKFLGWLVEQE</sequence>
<name>A0A067D973_CITSI</name>
<protein>
    <submittedName>
        <fullName evidence="1">Uncharacterized protein</fullName>
    </submittedName>
</protein>
<dbReference type="EMBL" id="KK788737">
    <property type="protein sequence ID" value="KDO38105.1"/>
    <property type="molecule type" value="Genomic_DNA"/>
</dbReference>
<dbReference type="Proteomes" id="UP000027120">
    <property type="component" value="Unassembled WGS sequence"/>
</dbReference>
<proteinExistence type="predicted"/>
<reference evidence="1 2" key="1">
    <citation type="submission" date="2014-04" db="EMBL/GenBank/DDBJ databases">
        <authorList>
            <consortium name="International Citrus Genome Consortium"/>
            <person name="Gmitter F."/>
            <person name="Chen C."/>
            <person name="Farmerie W."/>
            <person name="Harkins T."/>
            <person name="Desany B."/>
            <person name="Mohiuddin M."/>
            <person name="Kodira C."/>
            <person name="Borodovsky M."/>
            <person name="Lomsadze A."/>
            <person name="Burns P."/>
            <person name="Jenkins J."/>
            <person name="Prochnik S."/>
            <person name="Shu S."/>
            <person name="Chapman J."/>
            <person name="Pitluck S."/>
            <person name="Schmutz J."/>
            <person name="Rokhsar D."/>
        </authorList>
    </citation>
    <scope>NUCLEOTIDE SEQUENCE</scope>
</reference>
<evidence type="ECO:0000313" key="1">
    <source>
        <dbReference type="EMBL" id="KDO38105.1"/>
    </source>
</evidence>
<evidence type="ECO:0000313" key="2">
    <source>
        <dbReference type="Proteomes" id="UP000027120"/>
    </source>
</evidence>